<evidence type="ECO:0000256" key="1">
    <source>
        <dbReference type="SAM" id="SignalP"/>
    </source>
</evidence>
<evidence type="ECO:0000313" key="2">
    <source>
        <dbReference type="EMBL" id="MCK0196159.1"/>
    </source>
</evidence>
<proteinExistence type="predicted"/>
<sequence>MSLRRALIVATLAFAPTLALADGRTEMFLVDSSDGYGIDTCVASGQPCGEAMAGAWCRAHDYARAVSFGRVKSDAATPQLIALRKQSACYGNGCAETVAITCER</sequence>
<feature type="signal peptide" evidence="1">
    <location>
        <begin position="1"/>
        <end position="21"/>
    </location>
</feature>
<keyword evidence="1" id="KW-0732">Signal</keyword>
<evidence type="ECO:0000313" key="3">
    <source>
        <dbReference type="Proteomes" id="UP001203284"/>
    </source>
</evidence>
<keyword evidence="3" id="KW-1185">Reference proteome</keyword>
<comment type="caution">
    <text evidence="2">The sequence shown here is derived from an EMBL/GenBank/DDBJ whole genome shotgun (WGS) entry which is preliminary data.</text>
</comment>
<accession>A0ABT0D8B4</accession>
<reference evidence="2 3" key="1">
    <citation type="submission" date="2022-04" db="EMBL/GenBank/DDBJ databases">
        <authorList>
            <person name="Grouzdev D.S."/>
            <person name="Pantiukh K.S."/>
            <person name="Krutkina M.S."/>
        </authorList>
    </citation>
    <scope>NUCLEOTIDE SEQUENCE [LARGE SCALE GENOMIC DNA]</scope>
    <source>
        <strain evidence="2 3">6x-1</strain>
    </source>
</reference>
<feature type="chain" id="PRO_5046741178" description="DUF4189 domain-containing protein" evidence="1">
    <location>
        <begin position="22"/>
        <end position="104"/>
    </location>
</feature>
<evidence type="ECO:0008006" key="4">
    <source>
        <dbReference type="Google" id="ProtNLM"/>
    </source>
</evidence>
<organism evidence="2 3">
    <name type="scientific">Ancylobacter crimeensis</name>
    <dbReference type="NCBI Taxonomy" id="2579147"/>
    <lineage>
        <taxon>Bacteria</taxon>
        <taxon>Pseudomonadati</taxon>
        <taxon>Pseudomonadota</taxon>
        <taxon>Alphaproteobacteria</taxon>
        <taxon>Hyphomicrobiales</taxon>
        <taxon>Xanthobacteraceae</taxon>
        <taxon>Ancylobacter</taxon>
    </lineage>
</organism>
<dbReference type="Proteomes" id="UP001203284">
    <property type="component" value="Unassembled WGS sequence"/>
</dbReference>
<dbReference type="RefSeq" id="WP_247027006.1">
    <property type="nucleotide sequence ID" value="NZ_JALKCH010000003.1"/>
</dbReference>
<protein>
    <recommendedName>
        <fullName evidence="4">DUF4189 domain-containing protein</fullName>
    </recommendedName>
</protein>
<dbReference type="EMBL" id="JALKCH010000003">
    <property type="protein sequence ID" value="MCK0196159.1"/>
    <property type="molecule type" value="Genomic_DNA"/>
</dbReference>
<gene>
    <name evidence="2" type="ORF">MWN34_04460</name>
</gene>
<name>A0ABT0D8B4_9HYPH</name>